<feature type="signal peptide" evidence="5">
    <location>
        <begin position="1"/>
        <end position="15"/>
    </location>
</feature>
<evidence type="ECO:0000256" key="1">
    <source>
        <dbReference type="ARBA" id="ARBA00022729"/>
    </source>
</evidence>
<dbReference type="Gene3D" id="2.60.40.760">
    <property type="entry name" value="Expansin, cellulose-binding-like domain"/>
    <property type="match status" value="1"/>
</dbReference>
<evidence type="ECO:0000256" key="3">
    <source>
        <dbReference type="ARBA" id="ARBA00023157"/>
    </source>
</evidence>
<accession>A0A1V9ZRA5</accession>
<feature type="compositionally biased region" description="Pro residues" evidence="4">
    <location>
        <begin position="235"/>
        <end position="248"/>
    </location>
</feature>
<dbReference type="PROSITE" id="PS50842">
    <property type="entry name" value="EXPANSIN_EG45"/>
    <property type="match status" value="1"/>
</dbReference>
<evidence type="ECO:0000259" key="6">
    <source>
        <dbReference type="PROSITE" id="PS50842"/>
    </source>
</evidence>
<feature type="domain" description="Expansin-like EG45" evidence="6">
    <location>
        <begin position="35"/>
        <end position="131"/>
    </location>
</feature>
<dbReference type="GO" id="GO:0005576">
    <property type="term" value="C:extracellular region"/>
    <property type="evidence" value="ECO:0007669"/>
    <property type="project" value="InterPro"/>
</dbReference>
<feature type="chain" id="PRO_5013003597" description="Expansin-like EG45 domain-containing protein" evidence="5">
    <location>
        <begin position="16"/>
        <end position="527"/>
    </location>
</feature>
<dbReference type="Gene3D" id="3.50.4.10">
    <property type="entry name" value="Hepatocyte Growth Factor"/>
    <property type="match status" value="3"/>
</dbReference>
<keyword evidence="8" id="KW-1185">Reference proteome</keyword>
<gene>
    <name evidence="7" type="ORF">ACHHYP_03381</name>
</gene>
<evidence type="ECO:0000256" key="2">
    <source>
        <dbReference type="ARBA" id="ARBA00022737"/>
    </source>
</evidence>
<dbReference type="CDD" id="cd22271">
    <property type="entry name" value="DPBB_EXP_N-like"/>
    <property type="match status" value="1"/>
</dbReference>
<dbReference type="InterPro" id="IPR051477">
    <property type="entry name" value="Expansin_CellWall"/>
</dbReference>
<dbReference type="GO" id="GO:0006508">
    <property type="term" value="P:proteolysis"/>
    <property type="evidence" value="ECO:0007669"/>
    <property type="project" value="InterPro"/>
</dbReference>
<dbReference type="SUPFAM" id="SSF50685">
    <property type="entry name" value="Barwin-like endoglucanases"/>
    <property type="match status" value="1"/>
</dbReference>
<dbReference type="InterPro" id="IPR007112">
    <property type="entry name" value="Expansin/allergen_DPBB_dom"/>
</dbReference>
<evidence type="ECO:0000256" key="5">
    <source>
        <dbReference type="SAM" id="SignalP"/>
    </source>
</evidence>
<dbReference type="AlphaFoldDB" id="A0A1V9ZRA5"/>
<dbReference type="InterPro" id="IPR036908">
    <property type="entry name" value="RlpA-like_sf"/>
</dbReference>
<dbReference type="InterPro" id="IPR000177">
    <property type="entry name" value="Apple"/>
</dbReference>
<name>A0A1V9ZRA5_ACHHY</name>
<keyword evidence="1 5" id="KW-0732">Signal</keyword>
<comment type="caution">
    <text evidence="7">The sequence shown here is derived from an EMBL/GenBank/DDBJ whole genome shotgun (WGS) entry which is preliminary data.</text>
</comment>
<dbReference type="InterPro" id="IPR003609">
    <property type="entry name" value="Pan_app"/>
</dbReference>
<dbReference type="PANTHER" id="PTHR31836:SF21">
    <property type="entry name" value="EXPANSIN-LIKE PROTEIN 7"/>
    <property type="match status" value="1"/>
</dbReference>
<feature type="region of interest" description="Disordered" evidence="4">
    <location>
        <begin position="233"/>
        <end position="257"/>
    </location>
</feature>
<evidence type="ECO:0000256" key="4">
    <source>
        <dbReference type="SAM" id="MobiDB-lite"/>
    </source>
</evidence>
<dbReference type="OrthoDB" id="406505at2759"/>
<dbReference type="Proteomes" id="UP000243579">
    <property type="component" value="Unassembled WGS sequence"/>
</dbReference>
<dbReference type="PANTHER" id="PTHR31836">
    <property type="match status" value="1"/>
</dbReference>
<keyword evidence="2" id="KW-0677">Repeat</keyword>
<sequence length="527" mass="54545">MRVIITTALLGFTAAETFTGAASTTGPAGGNPVFGASCGLMAGIPSTPAYQVSLNYAQYGQGQNCGRCVAVTCVDDRCKGKPTVVAQITDSGSSNSGDLLLSEQLFKKVTGATTDWYKVSWQFADCPVTGGVTVCAKSGSSPWWLAVQPTNTLGGVQSMTINGKPATYMSDINNYYFKADSTAATPLETTAITLTSFQGETISTLVSLTAGQCTQTNVQFQHVAQPTTVHVPVTSTPPPSTSAPPPSTSTPTSAPRACGIPEWNTDYPGNDISNFGATGDFISMLSQCCDACKDTANCAAYTLANDFCYLKSAGANSKPVNGATSVLMAGVPVPTTVPTPTTTSPAPTTSAPAPRTCANPEWNTDYPGNDISNFGATGDFNSMLAQCCKACGATGNCAVYTLANGVCYLKSAGGNSKPLNGATSVFMNAKCGATEADVDYYGNDVSRFGVSGDISSQLTVCCSACAVEPRCAGFTVNGGACNLKSVLTNRIPVKGAISALRKLTKIDDDDNVETIVRFFYHIDTYGN</sequence>
<protein>
    <recommendedName>
        <fullName evidence="6">Expansin-like EG45 domain-containing protein</fullName>
    </recommendedName>
</protein>
<dbReference type="Gene3D" id="2.40.40.10">
    <property type="entry name" value="RlpA-like domain"/>
    <property type="match status" value="1"/>
</dbReference>
<organism evidence="7 8">
    <name type="scientific">Achlya hypogyna</name>
    <name type="common">Oomycete</name>
    <name type="synonym">Protoachlya hypogyna</name>
    <dbReference type="NCBI Taxonomy" id="1202772"/>
    <lineage>
        <taxon>Eukaryota</taxon>
        <taxon>Sar</taxon>
        <taxon>Stramenopiles</taxon>
        <taxon>Oomycota</taxon>
        <taxon>Saprolegniomycetes</taxon>
        <taxon>Saprolegniales</taxon>
        <taxon>Achlyaceae</taxon>
        <taxon>Achlya</taxon>
    </lineage>
</organism>
<keyword evidence="3" id="KW-1015">Disulfide bond</keyword>
<dbReference type="EMBL" id="JNBR01000029">
    <property type="protein sequence ID" value="OQS00558.1"/>
    <property type="molecule type" value="Genomic_DNA"/>
</dbReference>
<dbReference type="SUPFAM" id="SSF57414">
    <property type="entry name" value="Hairpin loop containing domain-like"/>
    <property type="match status" value="1"/>
</dbReference>
<dbReference type="Pfam" id="PF14295">
    <property type="entry name" value="PAN_4"/>
    <property type="match status" value="3"/>
</dbReference>
<dbReference type="InterPro" id="IPR036749">
    <property type="entry name" value="Expansin_CBD_sf"/>
</dbReference>
<proteinExistence type="predicted"/>
<evidence type="ECO:0000313" key="7">
    <source>
        <dbReference type="EMBL" id="OQS00558.1"/>
    </source>
</evidence>
<reference evidence="7 8" key="1">
    <citation type="journal article" date="2014" name="Genome Biol. Evol.">
        <title>The secreted proteins of Achlya hypogyna and Thraustotheca clavata identify the ancestral oomycete secretome and reveal gene acquisitions by horizontal gene transfer.</title>
        <authorList>
            <person name="Misner I."/>
            <person name="Blouin N."/>
            <person name="Leonard G."/>
            <person name="Richards T.A."/>
            <person name="Lane C.E."/>
        </authorList>
    </citation>
    <scope>NUCLEOTIDE SEQUENCE [LARGE SCALE GENOMIC DNA]</scope>
    <source>
        <strain evidence="7 8">ATCC 48635</strain>
    </source>
</reference>
<dbReference type="SMART" id="SM00223">
    <property type="entry name" value="APPLE"/>
    <property type="match status" value="3"/>
</dbReference>
<evidence type="ECO:0000313" key="8">
    <source>
        <dbReference type="Proteomes" id="UP000243579"/>
    </source>
</evidence>